<dbReference type="Pfam" id="PF08548">
    <property type="entry name" value="Peptidase_M10_C"/>
    <property type="match status" value="1"/>
</dbReference>
<dbReference type="InterPro" id="IPR024079">
    <property type="entry name" value="MetalloPept_cat_dom_sf"/>
</dbReference>
<dbReference type="GO" id="GO:0006508">
    <property type="term" value="P:proteolysis"/>
    <property type="evidence" value="ECO:0007669"/>
    <property type="project" value="UniProtKB-KW"/>
</dbReference>
<comment type="cofactor">
    <cofactor evidence="12">
        <name>Zn(2+)</name>
        <dbReference type="ChEBI" id="CHEBI:29105"/>
    </cofactor>
    <text evidence="12">Binds 1 zinc ion per subunit.</text>
</comment>
<keyword evidence="10" id="KW-0482">Metalloprotease</keyword>
<evidence type="ECO:0000256" key="3">
    <source>
        <dbReference type="ARBA" id="ARBA00009490"/>
    </source>
</evidence>
<evidence type="ECO:0000259" key="14">
    <source>
        <dbReference type="SMART" id="SM00235"/>
    </source>
</evidence>
<dbReference type="InterPro" id="IPR001343">
    <property type="entry name" value="Hemolysn_Ca-bd"/>
</dbReference>
<dbReference type="GO" id="GO:0004222">
    <property type="term" value="F:metalloendopeptidase activity"/>
    <property type="evidence" value="ECO:0007669"/>
    <property type="project" value="InterPro"/>
</dbReference>
<dbReference type="PRINTS" id="PR00313">
    <property type="entry name" value="CABNDNGRPT"/>
</dbReference>
<evidence type="ECO:0000256" key="7">
    <source>
        <dbReference type="ARBA" id="ARBA00022737"/>
    </source>
</evidence>
<comment type="cofactor">
    <cofactor evidence="1">
        <name>Ca(2+)</name>
        <dbReference type="ChEBI" id="CHEBI:29108"/>
    </cofactor>
</comment>
<keyword evidence="9 12" id="KW-0862">Zinc</keyword>
<evidence type="ECO:0000256" key="2">
    <source>
        <dbReference type="ARBA" id="ARBA00004613"/>
    </source>
</evidence>
<keyword evidence="16" id="KW-1185">Reference proteome</keyword>
<keyword evidence="6 12" id="KW-0479">Metal-binding</keyword>
<comment type="similarity">
    <text evidence="3">Belongs to the peptidase M10B family.</text>
</comment>
<feature type="binding site" evidence="12">
    <location>
        <position position="208"/>
    </location>
    <ligand>
        <name>Zn(2+)</name>
        <dbReference type="ChEBI" id="CHEBI:29105"/>
        <note>catalytic</note>
    </ligand>
</feature>
<dbReference type="OrthoDB" id="733404at2"/>
<dbReference type="Pfam" id="PF00353">
    <property type="entry name" value="HemolysinCabind"/>
    <property type="match status" value="1"/>
</dbReference>
<dbReference type="PANTHER" id="PTHR10201">
    <property type="entry name" value="MATRIX METALLOPROTEINASE"/>
    <property type="match status" value="1"/>
</dbReference>
<organism evidence="15 16">
    <name type="scientific">Sphingomonas lenta</name>
    <dbReference type="NCBI Taxonomy" id="1141887"/>
    <lineage>
        <taxon>Bacteria</taxon>
        <taxon>Pseudomonadati</taxon>
        <taxon>Pseudomonadota</taxon>
        <taxon>Alphaproteobacteria</taxon>
        <taxon>Sphingomonadales</taxon>
        <taxon>Sphingomonadaceae</taxon>
        <taxon>Sphingomonas</taxon>
    </lineage>
</organism>
<dbReference type="InterPro" id="IPR001818">
    <property type="entry name" value="Pept_M10_metallopeptidase"/>
</dbReference>
<evidence type="ECO:0000256" key="9">
    <source>
        <dbReference type="ARBA" id="ARBA00022833"/>
    </source>
</evidence>
<keyword evidence="5" id="KW-0645">Protease</keyword>
<dbReference type="CDD" id="cd04277">
    <property type="entry name" value="ZnMc_serralysin_like"/>
    <property type="match status" value="1"/>
</dbReference>
<evidence type="ECO:0000256" key="5">
    <source>
        <dbReference type="ARBA" id="ARBA00022670"/>
    </source>
</evidence>
<evidence type="ECO:0000256" key="11">
    <source>
        <dbReference type="PIRSR" id="PIRSR001205-1"/>
    </source>
</evidence>
<dbReference type="PROSITE" id="PS00330">
    <property type="entry name" value="HEMOLYSIN_CALCIUM"/>
    <property type="match status" value="1"/>
</dbReference>
<protein>
    <submittedName>
        <fullName evidence="15">Serine 3-dehydrogenase</fullName>
    </submittedName>
</protein>
<proteinExistence type="inferred from homology"/>
<dbReference type="AlphaFoldDB" id="A0A2A2SEL3"/>
<feature type="binding site" evidence="12">
    <location>
        <position position="218"/>
    </location>
    <ligand>
        <name>Zn(2+)</name>
        <dbReference type="ChEBI" id="CHEBI:29105"/>
        <note>catalytic</note>
    </ligand>
</feature>
<evidence type="ECO:0000313" key="16">
    <source>
        <dbReference type="Proteomes" id="UP000218151"/>
    </source>
</evidence>
<dbReference type="GO" id="GO:0008270">
    <property type="term" value="F:zinc ion binding"/>
    <property type="evidence" value="ECO:0007669"/>
    <property type="project" value="InterPro"/>
</dbReference>
<dbReference type="InterPro" id="IPR011049">
    <property type="entry name" value="Serralysin-like_metalloprot_C"/>
</dbReference>
<evidence type="ECO:0000256" key="13">
    <source>
        <dbReference type="SAM" id="MobiDB-lite"/>
    </source>
</evidence>
<accession>A0A2A2SEL3</accession>
<dbReference type="Pfam" id="PF00413">
    <property type="entry name" value="Peptidase_M10"/>
    <property type="match status" value="1"/>
</dbReference>
<dbReference type="SUPFAM" id="SSF51120">
    <property type="entry name" value="beta-Roll"/>
    <property type="match status" value="1"/>
</dbReference>
<keyword evidence="7" id="KW-0677">Repeat</keyword>
<dbReference type="GO" id="GO:0005509">
    <property type="term" value="F:calcium ion binding"/>
    <property type="evidence" value="ECO:0007669"/>
    <property type="project" value="InterPro"/>
</dbReference>
<evidence type="ECO:0000256" key="1">
    <source>
        <dbReference type="ARBA" id="ARBA00001913"/>
    </source>
</evidence>
<dbReference type="EMBL" id="NSLI01000003">
    <property type="protein sequence ID" value="PAX07630.1"/>
    <property type="molecule type" value="Genomic_DNA"/>
</dbReference>
<feature type="binding site" evidence="12">
    <location>
        <position position="212"/>
    </location>
    <ligand>
        <name>Zn(2+)</name>
        <dbReference type="ChEBI" id="CHEBI:29105"/>
        <note>catalytic</note>
    </ligand>
</feature>
<reference evidence="16" key="1">
    <citation type="submission" date="2017-09" db="EMBL/GenBank/DDBJ databases">
        <authorList>
            <person name="Feng G."/>
            <person name="Zhu H."/>
        </authorList>
    </citation>
    <scope>NUCLEOTIDE SEQUENCE [LARGE SCALE GENOMIC DNA]</scope>
    <source>
        <strain evidence="16">1PNM-20</strain>
    </source>
</reference>
<dbReference type="InterPro" id="IPR018511">
    <property type="entry name" value="Hemolysin-typ_Ca-bd_CS"/>
</dbReference>
<dbReference type="Proteomes" id="UP000218151">
    <property type="component" value="Unassembled WGS sequence"/>
</dbReference>
<evidence type="ECO:0000256" key="8">
    <source>
        <dbReference type="ARBA" id="ARBA00022801"/>
    </source>
</evidence>
<dbReference type="Gene3D" id="3.40.390.10">
    <property type="entry name" value="Collagenase (Catalytic Domain)"/>
    <property type="match status" value="1"/>
</dbReference>
<dbReference type="InterPro" id="IPR016294">
    <property type="entry name" value="Pept_M10B"/>
</dbReference>
<dbReference type="Gene3D" id="2.150.10.10">
    <property type="entry name" value="Serralysin-like metalloprotease, C-terminal"/>
    <property type="match status" value="1"/>
</dbReference>
<evidence type="ECO:0000256" key="6">
    <source>
        <dbReference type="ARBA" id="ARBA00022723"/>
    </source>
</evidence>
<dbReference type="InterPro" id="IPR006026">
    <property type="entry name" value="Peptidase_Metallo"/>
</dbReference>
<dbReference type="PANTHER" id="PTHR10201:SF323">
    <property type="entry name" value="MATRIX METALLOPROTEINASE-21"/>
    <property type="match status" value="1"/>
</dbReference>
<dbReference type="InterPro" id="IPR013858">
    <property type="entry name" value="Peptidase_M10B_C"/>
</dbReference>
<dbReference type="GO" id="GO:0031012">
    <property type="term" value="C:extracellular matrix"/>
    <property type="evidence" value="ECO:0007669"/>
    <property type="project" value="InterPro"/>
</dbReference>
<dbReference type="GO" id="GO:0005615">
    <property type="term" value="C:extracellular space"/>
    <property type="evidence" value="ECO:0007669"/>
    <property type="project" value="InterPro"/>
</dbReference>
<feature type="region of interest" description="Disordered" evidence="13">
    <location>
        <begin position="38"/>
        <end position="67"/>
    </location>
</feature>
<dbReference type="InterPro" id="IPR034033">
    <property type="entry name" value="Serralysin-like"/>
</dbReference>
<dbReference type="SUPFAM" id="SSF55486">
    <property type="entry name" value="Metalloproteases ('zincins'), catalytic domain"/>
    <property type="match status" value="1"/>
</dbReference>
<dbReference type="PIRSF" id="PIRSF001205">
    <property type="entry name" value="Peptidase_M10B"/>
    <property type="match status" value="1"/>
</dbReference>
<dbReference type="RefSeq" id="WP_095997872.1">
    <property type="nucleotide sequence ID" value="NZ_NSLI01000003.1"/>
</dbReference>
<feature type="active site" evidence="11">
    <location>
        <position position="209"/>
    </location>
</feature>
<evidence type="ECO:0000256" key="10">
    <source>
        <dbReference type="ARBA" id="ARBA00023049"/>
    </source>
</evidence>
<name>A0A2A2SEL3_9SPHN</name>
<gene>
    <name evidence="15" type="ORF">CKY28_08240</name>
</gene>
<sequence length="505" mass="52654">MRPERLMARLQDGEFLPDLDIARPAVGFAGPRAFAAKKEEDDAGAASGPNYALNADDRGGYGPNNKQSFTTAEAAAQIGRAGQTWNGSGVIGQAATITYAFRSTAPATMPDDTAGFTRFNATQIAQTQRALQSWSDVANLTFTRQQDSTGYSNSAQMLFGNYSSGADGAAAFAYYPGSGVGGDVWVNSSISYNASPAHLNYGRHTLTHEVGHALGLGHPGDYNAGTGSPTYSNSAIYYEDTRQYTLMSYWSETNTGGNNGGYYAAAPLVDDIAAIQRLYGANTSTRTGNDVYGFNSTTGRDFYTATSASTPVIFAVWDAGGVDTLDFSGYTQTQRIDLNDGAFSNVGGLTGNVAIAVGVIVENANGGSGADTMIGNEYANTLRGNAGNDVIQGGGGADALYGGTGADRFVFRSTADSRSGAIDRVYDFVSGTDKIDVSLIDARTNVSGDQAFTIVSSFTGVSGQLIGSYSSSTGLTTLSADVNGDRVADWVLYVNGQMTGADLIL</sequence>
<evidence type="ECO:0000256" key="4">
    <source>
        <dbReference type="ARBA" id="ARBA00022525"/>
    </source>
</evidence>
<feature type="domain" description="Peptidase metallopeptidase" evidence="14">
    <location>
        <begin position="81"/>
        <end position="265"/>
    </location>
</feature>
<keyword evidence="8" id="KW-0378">Hydrolase</keyword>
<comment type="caution">
    <text evidence="15">The sequence shown here is derived from an EMBL/GenBank/DDBJ whole genome shotgun (WGS) entry which is preliminary data.</text>
</comment>
<dbReference type="NCBIfam" id="NF035945">
    <property type="entry name" value="Zn_serralysin"/>
    <property type="match status" value="1"/>
</dbReference>
<evidence type="ECO:0000256" key="12">
    <source>
        <dbReference type="PIRSR" id="PIRSR001205-2"/>
    </source>
</evidence>
<comment type="subcellular location">
    <subcellularLocation>
        <location evidence="2">Secreted</location>
    </subcellularLocation>
</comment>
<dbReference type="SMART" id="SM00235">
    <property type="entry name" value="ZnMc"/>
    <property type="match status" value="1"/>
</dbReference>
<evidence type="ECO:0000313" key="15">
    <source>
        <dbReference type="EMBL" id="PAX07630.1"/>
    </source>
</evidence>
<keyword evidence="4" id="KW-0964">Secreted</keyword>